<dbReference type="Gene3D" id="3.60.10.10">
    <property type="entry name" value="Endonuclease/exonuclease/phosphatase"/>
    <property type="match status" value="1"/>
</dbReference>
<reference evidence="4 5" key="1">
    <citation type="submission" date="2018-11" db="EMBL/GenBank/DDBJ databases">
        <authorList>
            <person name="Jang G.I."/>
            <person name="Hwang C.Y."/>
        </authorList>
    </citation>
    <scope>NUCLEOTIDE SEQUENCE [LARGE SCALE GENOMIC DNA]</scope>
    <source>
        <strain evidence="4 5">SSM26</strain>
    </source>
</reference>
<dbReference type="Gene3D" id="3.40.10.10">
    <property type="entry name" value="DNA Methylphosphotriester Repair Domain"/>
    <property type="match status" value="1"/>
</dbReference>
<evidence type="ECO:0000313" key="5">
    <source>
        <dbReference type="Proteomes" id="UP000275199"/>
    </source>
</evidence>
<dbReference type="Proteomes" id="UP000275199">
    <property type="component" value="Unassembled WGS sequence"/>
</dbReference>
<dbReference type="CDD" id="cd10283">
    <property type="entry name" value="MnuA_DNase1-like"/>
    <property type="match status" value="1"/>
</dbReference>
<dbReference type="SUPFAM" id="SSF57884">
    <property type="entry name" value="Ada DNA repair protein, N-terminal domain (N-Ada 10)"/>
    <property type="match status" value="1"/>
</dbReference>
<dbReference type="PANTHER" id="PTHR11371">
    <property type="entry name" value="DEOXYRIBONUCLEASE"/>
    <property type="match status" value="1"/>
</dbReference>
<dbReference type="EMBL" id="RKKU01000038">
    <property type="protein sequence ID" value="ROZ80749.1"/>
    <property type="molecule type" value="Genomic_DNA"/>
</dbReference>
<gene>
    <name evidence="4" type="ORF">EF096_18970</name>
</gene>
<dbReference type="SUPFAM" id="SSF56219">
    <property type="entry name" value="DNase I-like"/>
    <property type="match status" value="1"/>
</dbReference>
<name>A0ABX9XD01_9PSED</name>
<feature type="compositionally biased region" description="Polar residues" evidence="3">
    <location>
        <begin position="294"/>
        <end position="314"/>
    </location>
</feature>
<keyword evidence="1" id="KW-0540">Nuclease</keyword>
<keyword evidence="2" id="KW-0378">Hydrolase</keyword>
<dbReference type="InterPro" id="IPR016202">
    <property type="entry name" value="DNase_I"/>
</dbReference>
<evidence type="ECO:0000256" key="1">
    <source>
        <dbReference type="ARBA" id="ARBA00022722"/>
    </source>
</evidence>
<dbReference type="InterPro" id="IPR036691">
    <property type="entry name" value="Endo/exonu/phosph_ase_sf"/>
</dbReference>
<evidence type="ECO:0000256" key="2">
    <source>
        <dbReference type="ARBA" id="ARBA00022801"/>
    </source>
</evidence>
<feature type="region of interest" description="Disordered" evidence="3">
    <location>
        <begin position="294"/>
        <end position="325"/>
    </location>
</feature>
<comment type="caution">
    <text evidence="4">The sequence shown here is derived from an EMBL/GenBank/DDBJ whole genome shotgun (WGS) entry which is preliminary data.</text>
</comment>
<dbReference type="InterPro" id="IPR035451">
    <property type="entry name" value="Ada-like_dom_sf"/>
</dbReference>
<evidence type="ECO:0000256" key="3">
    <source>
        <dbReference type="SAM" id="MobiDB-lite"/>
    </source>
</evidence>
<accession>A0ABX9XD01</accession>
<evidence type="ECO:0000313" key="4">
    <source>
        <dbReference type="EMBL" id="ROZ80749.1"/>
    </source>
</evidence>
<dbReference type="PANTHER" id="PTHR11371:SF31">
    <property type="entry name" value="EXTRACELLULAR NUCLEASE"/>
    <property type="match status" value="1"/>
</dbReference>
<proteinExistence type="predicted"/>
<keyword evidence="5" id="KW-1185">Reference proteome</keyword>
<sequence length="367" mass="40218">MRQLTSLLRTYLILTIFSLSGLASASDIIVGTWNVKRMGHGDRQNFTALAEVAKRVDLLALQEVMTEDGLERLERAIEAQSGESWSTIASHAIGSSSYKEMYAFAYRDSAIEYDEGAVVFLDRGDRFMREPFSAQFRSKRDQSKIAVGTVHIVYGKSASDRTPEIRALADYWMWLGEVYPGTPRLLVGDFNLPPNNPAWAPLKQHARPLIKSGASTLSSVNGRYANLYDNMWVDRETTLKIASAGIIDFPVIIGWNHERSRAEVSDHAPLYAALGSARLDASTNVVPATISRSSSVATRPRQATPSLAASTHTGAISPGGVRGNRRSHIYHRPDCPSYNRIGANNRVEFPSAAAAASAGYRLAGNCR</sequence>
<dbReference type="SMART" id="SM00476">
    <property type="entry name" value="DNaseIc"/>
    <property type="match status" value="1"/>
</dbReference>
<organism evidence="4 5">
    <name type="scientific">Pseudomonas neustonica</name>
    <dbReference type="NCBI Taxonomy" id="2487346"/>
    <lineage>
        <taxon>Bacteria</taxon>
        <taxon>Pseudomonadati</taxon>
        <taxon>Pseudomonadota</taxon>
        <taxon>Gammaproteobacteria</taxon>
        <taxon>Pseudomonadales</taxon>
        <taxon>Pseudomonadaceae</taxon>
        <taxon>Pseudomonas</taxon>
    </lineage>
</organism>
<protein>
    <submittedName>
        <fullName evidence="4">DNAse</fullName>
    </submittedName>
</protein>
<dbReference type="RefSeq" id="WP_123891307.1">
    <property type="nucleotide sequence ID" value="NZ_RKKU01000038.1"/>
</dbReference>